<comment type="caution">
    <text evidence="2">The sequence shown here is derived from an EMBL/GenBank/DDBJ whole genome shotgun (WGS) entry which is preliminary data.</text>
</comment>
<protein>
    <submittedName>
        <fullName evidence="2">Uncharacterized protein</fullName>
    </submittedName>
</protein>
<name>A0A164V1W0_9CRUS</name>
<feature type="compositionally biased region" description="Low complexity" evidence="1">
    <location>
        <begin position="271"/>
        <end position="289"/>
    </location>
</feature>
<proteinExistence type="predicted"/>
<dbReference type="STRING" id="35525.A0A164V1W0"/>
<reference evidence="2 3" key="1">
    <citation type="submission" date="2016-03" db="EMBL/GenBank/DDBJ databases">
        <title>EvidentialGene: Evidence-directed Construction of Genes on Genomes.</title>
        <authorList>
            <person name="Gilbert D.G."/>
            <person name="Choi J.-H."/>
            <person name="Mockaitis K."/>
            <person name="Colbourne J."/>
            <person name="Pfrender M."/>
        </authorList>
    </citation>
    <scope>NUCLEOTIDE SEQUENCE [LARGE SCALE GENOMIC DNA]</scope>
    <source>
        <strain evidence="2 3">Xinb3</strain>
        <tissue evidence="2">Complete organism</tissue>
    </source>
</reference>
<feature type="compositionally biased region" description="Polar residues" evidence="1">
    <location>
        <begin position="405"/>
        <end position="414"/>
    </location>
</feature>
<accession>A0A164V1W0</accession>
<feature type="compositionally biased region" description="Polar residues" evidence="1">
    <location>
        <begin position="81"/>
        <end position="102"/>
    </location>
</feature>
<feature type="region of interest" description="Disordered" evidence="1">
    <location>
        <begin position="362"/>
        <end position="414"/>
    </location>
</feature>
<dbReference type="AlphaFoldDB" id="A0A164V1W0"/>
<dbReference type="Proteomes" id="UP000076858">
    <property type="component" value="Unassembled WGS sequence"/>
</dbReference>
<evidence type="ECO:0000256" key="1">
    <source>
        <dbReference type="SAM" id="MobiDB-lite"/>
    </source>
</evidence>
<organism evidence="2 3">
    <name type="scientific">Daphnia magna</name>
    <dbReference type="NCBI Taxonomy" id="35525"/>
    <lineage>
        <taxon>Eukaryota</taxon>
        <taxon>Metazoa</taxon>
        <taxon>Ecdysozoa</taxon>
        <taxon>Arthropoda</taxon>
        <taxon>Crustacea</taxon>
        <taxon>Branchiopoda</taxon>
        <taxon>Diplostraca</taxon>
        <taxon>Cladocera</taxon>
        <taxon>Anomopoda</taxon>
        <taxon>Daphniidae</taxon>
        <taxon>Daphnia</taxon>
    </lineage>
</organism>
<feature type="compositionally biased region" description="Polar residues" evidence="1">
    <location>
        <begin position="188"/>
        <end position="198"/>
    </location>
</feature>
<sequence>MAPLYQKKPRLETKIDEIRASSGIQRQSVDGNVPTQTVELSQALRERLKERHDSIGFLSRRRCSGISPLARNSAGSRGGATISQHSSAGSVAGTSTVATSPSGLGLAPASPTFPSTTVVVTSTTTSSGSSFYGGRQGHGSPSSPRQLSPVQGSLPTSPRCQLVTTTANCGTSPDHSLCPIFSATSIPPSPEGRSTSPFGGSMVNSSSANNNSAASSCPVVVAPEEFVKPILLTSAPSTESTTSINAPIVSAPVVVELATLGVSRHRRRSRPSVSPERPCSSSPSASGRLPRLRRQSTTLDEGIEFLFLNLALCIPIGGKTGRRGSRPFLSPDAPPAATLMAALQTHRDSLSPDSAAEEALCGSAGLLGSGSSKLRGRRDSRPHLSPDGECGGDGTSPRGSRIRRQSTTTEDIFK</sequence>
<gene>
    <name evidence="2" type="ORF">APZ42_023318</name>
</gene>
<feature type="region of interest" description="Disordered" evidence="1">
    <location>
        <begin position="188"/>
        <end position="209"/>
    </location>
</feature>
<feature type="compositionally biased region" description="Low complexity" evidence="1">
    <location>
        <begin position="110"/>
        <end position="130"/>
    </location>
</feature>
<feature type="compositionally biased region" description="Low complexity" evidence="1">
    <location>
        <begin position="362"/>
        <end position="373"/>
    </location>
</feature>
<evidence type="ECO:0000313" key="3">
    <source>
        <dbReference type="Proteomes" id="UP000076858"/>
    </source>
</evidence>
<dbReference type="OrthoDB" id="2499658at2759"/>
<dbReference type="EMBL" id="LRGB01001477">
    <property type="protein sequence ID" value="KZS11886.1"/>
    <property type="molecule type" value="Genomic_DNA"/>
</dbReference>
<evidence type="ECO:0000313" key="2">
    <source>
        <dbReference type="EMBL" id="KZS11886.1"/>
    </source>
</evidence>
<feature type="region of interest" description="Disordered" evidence="1">
    <location>
        <begin position="69"/>
        <end position="158"/>
    </location>
</feature>
<feature type="compositionally biased region" description="Polar residues" evidence="1">
    <location>
        <begin position="139"/>
        <end position="158"/>
    </location>
</feature>
<feature type="region of interest" description="Disordered" evidence="1">
    <location>
        <begin position="262"/>
        <end position="293"/>
    </location>
</feature>
<keyword evidence="3" id="KW-1185">Reference proteome</keyword>
<feature type="compositionally biased region" description="Basic and acidic residues" evidence="1">
    <location>
        <begin position="377"/>
        <end position="386"/>
    </location>
</feature>